<keyword evidence="9 10" id="KW-0472">Membrane</keyword>
<feature type="domain" description="TonB C-terminal" evidence="11">
    <location>
        <begin position="380"/>
        <end position="441"/>
    </location>
</feature>
<feature type="domain" description="Peptidase M56" evidence="12">
    <location>
        <begin position="163"/>
        <end position="258"/>
    </location>
</feature>
<evidence type="ECO:0000256" key="3">
    <source>
        <dbReference type="ARBA" id="ARBA00022448"/>
    </source>
</evidence>
<feature type="transmembrane region" description="Helical" evidence="10">
    <location>
        <begin position="6"/>
        <end position="26"/>
    </location>
</feature>
<gene>
    <name evidence="13" type="ORF">HMPREF1535_04623</name>
</gene>
<dbReference type="Pfam" id="PF03544">
    <property type="entry name" value="TonB_C"/>
    <property type="match status" value="1"/>
</dbReference>
<dbReference type="NCBIfam" id="TIGR01352">
    <property type="entry name" value="tonB_Cterm"/>
    <property type="match status" value="1"/>
</dbReference>
<dbReference type="InterPro" id="IPR006260">
    <property type="entry name" value="TonB/TolA_C"/>
</dbReference>
<proteinExistence type="inferred from homology"/>
<dbReference type="Pfam" id="PF05569">
    <property type="entry name" value="Peptidase_M56"/>
    <property type="match status" value="1"/>
</dbReference>
<feature type="transmembrane region" description="Helical" evidence="10">
    <location>
        <begin position="38"/>
        <end position="59"/>
    </location>
</feature>
<dbReference type="InterPro" id="IPR037682">
    <property type="entry name" value="TonB_C"/>
</dbReference>
<protein>
    <submittedName>
        <fullName evidence="13">TonB family domain-containing protein</fullName>
    </submittedName>
</protein>
<dbReference type="InterPro" id="IPR008756">
    <property type="entry name" value="Peptidase_M56"/>
</dbReference>
<feature type="transmembrane region" description="Helical" evidence="10">
    <location>
        <begin position="94"/>
        <end position="119"/>
    </location>
</feature>
<comment type="similarity">
    <text evidence="2">Belongs to the TonB family.</text>
</comment>
<dbReference type="GO" id="GO:0031992">
    <property type="term" value="F:energy transducer activity"/>
    <property type="evidence" value="ECO:0007669"/>
    <property type="project" value="TreeGrafter"/>
</dbReference>
<keyword evidence="4" id="KW-1003">Cell membrane</keyword>
<dbReference type="EMBL" id="AQHV01000026">
    <property type="protein sequence ID" value="KKB47215.1"/>
    <property type="molecule type" value="Genomic_DNA"/>
</dbReference>
<dbReference type="PANTHER" id="PTHR33446">
    <property type="entry name" value="PROTEIN TONB-RELATED"/>
    <property type="match status" value="1"/>
</dbReference>
<name>A0A0F5IPE7_9BACT</name>
<organism evidence="13 14">
    <name type="scientific">Parabacteroides goldsteinii DSM 19448 = WAL 12034</name>
    <dbReference type="NCBI Taxonomy" id="927665"/>
    <lineage>
        <taxon>Bacteria</taxon>
        <taxon>Pseudomonadati</taxon>
        <taxon>Bacteroidota</taxon>
        <taxon>Bacteroidia</taxon>
        <taxon>Bacteroidales</taxon>
        <taxon>Tannerellaceae</taxon>
        <taxon>Parabacteroides</taxon>
    </lineage>
</organism>
<dbReference type="CDD" id="cd07341">
    <property type="entry name" value="M56_BlaR1_MecR1_like"/>
    <property type="match status" value="1"/>
</dbReference>
<evidence type="ECO:0000256" key="7">
    <source>
        <dbReference type="ARBA" id="ARBA00022927"/>
    </source>
</evidence>
<dbReference type="AlphaFoldDB" id="A0A0F5IPE7"/>
<dbReference type="PATRIC" id="fig|927665.4.peg.4741"/>
<keyword evidence="5" id="KW-0997">Cell inner membrane</keyword>
<evidence type="ECO:0000256" key="5">
    <source>
        <dbReference type="ARBA" id="ARBA00022519"/>
    </source>
</evidence>
<comment type="caution">
    <text evidence="13">The sequence shown here is derived from an EMBL/GenBank/DDBJ whole genome shotgun (WGS) entry which is preliminary data.</text>
</comment>
<dbReference type="SUPFAM" id="SSF74653">
    <property type="entry name" value="TolA/TonB C-terminal domain"/>
    <property type="match status" value="1"/>
</dbReference>
<keyword evidence="6 10" id="KW-0812">Transmembrane</keyword>
<dbReference type="Proteomes" id="UP000033047">
    <property type="component" value="Unassembled WGS sequence"/>
</dbReference>
<sequence length="452" mass="50950">MAGIFLAYSLLASTLLIVVWAVYKCVLANTGCFRFNRILLLSCITLAFVAPIFILNPFWVADIMENNIEIAFNPVEVTYIANTVSEQITPIWDYIVTLYLIGVIVMILYFLVSLVRLALFILKGEHVKQDDCRIILHRHNSVAPFAWCGYIMMPRRDWYEFGQMIVCHEKAHIKCRHWIDLLFMQAAIIITWYCPAIWLLRNELHTLHEYEADSRVLASGVKREEYQIFLIKKTVGARFATLSNCLNHSSLKKRITMMLSSKPTGKARVRAFVMVPAMALALIGLATPAVSAVINEVSAATPVEDLRYKISEKSDSTIRVTERNSDVVVTEKADAVDAVPFIRTETAPNFPGGKDKLRAFINKNISFPETAYKDGVLNMDAVVQLTIAKDGVVKDARIVKSSGKTLDAEALRVARMLPKFHPGLNSGLPSESSYTLEFNYYICNQYWSSNGE</sequence>
<comment type="subcellular location">
    <subcellularLocation>
        <location evidence="1">Cell inner membrane</location>
        <topology evidence="1">Single-pass membrane protein</topology>
        <orientation evidence="1">Periplasmic side</orientation>
    </subcellularLocation>
</comment>
<evidence type="ECO:0000256" key="4">
    <source>
        <dbReference type="ARBA" id="ARBA00022475"/>
    </source>
</evidence>
<evidence type="ECO:0000256" key="10">
    <source>
        <dbReference type="SAM" id="Phobius"/>
    </source>
</evidence>
<evidence type="ECO:0000313" key="13">
    <source>
        <dbReference type="EMBL" id="KKB47215.1"/>
    </source>
</evidence>
<dbReference type="GO" id="GO:0098797">
    <property type="term" value="C:plasma membrane protein complex"/>
    <property type="evidence" value="ECO:0007669"/>
    <property type="project" value="TreeGrafter"/>
</dbReference>
<evidence type="ECO:0000256" key="6">
    <source>
        <dbReference type="ARBA" id="ARBA00022692"/>
    </source>
</evidence>
<reference evidence="13 14" key="1">
    <citation type="submission" date="2013-04" db="EMBL/GenBank/DDBJ databases">
        <title>The Genome Sequence of Parabacteroides goldsteinii DSM 19448.</title>
        <authorList>
            <consortium name="The Broad Institute Genomics Platform"/>
            <person name="Earl A."/>
            <person name="Ward D."/>
            <person name="Feldgarden M."/>
            <person name="Gevers D."/>
            <person name="Martens E."/>
            <person name="Sakamoto M."/>
            <person name="Benno Y."/>
            <person name="Song Y."/>
            <person name="Liu C."/>
            <person name="Lee J."/>
            <person name="Bolanos M."/>
            <person name="Vaisanen M.L."/>
            <person name="Finegold S.M."/>
            <person name="Walker B."/>
            <person name="Young S."/>
            <person name="Zeng Q."/>
            <person name="Gargeya S."/>
            <person name="Fitzgerald M."/>
            <person name="Haas B."/>
            <person name="Abouelleil A."/>
            <person name="Allen A.W."/>
            <person name="Alvarado L."/>
            <person name="Arachchi H.M."/>
            <person name="Berlin A.M."/>
            <person name="Chapman S.B."/>
            <person name="Gainer-Dewar J."/>
            <person name="Goldberg J."/>
            <person name="Griggs A."/>
            <person name="Gujja S."/>
            <person name="Hansen M."/>
            <person name="Howarth C."/>
            <person name="Imamovic A."/>
            <person name="Ireland A."/>
            <person name="Larimer J."/>
            <person name="McCowan C."/>
            <person name="Murphy C."/>
            <person name="Pearson M."/>
            <person name="Poon T.W."/>
            <person name="Priest M."/>
            <person name="Roberts A."/>
            <person name="Saif S."/>
            <person name="Shea T."/>
            <person name="Sisk P."/>
            <person name="Sykes S."/>
            <person name="Wortman J."/>
            <person name="Nusbaum C."/>
            <person name="Birren B."/>
        </authorList>
    </citation>
    <scope>NUCLEOTIDE SEQUENCE [LARGE SCALE GENOMIC DNA]</scope>
    <source>
        <strain evidence="13 14">DSM 19448</strain>
    </source>
</reference>
<keyword evidence="8 10" id="KW-1133">Transmembrane helix</keyword>
<dbReference type="InterPro" id="IPR051045">
    <property type="entry name" value="TonB-dependent_transducer"/>
</dbReference>
<keyword evidence="3" id="KW-0813">Transport</keyword>
<evidence type="ECO:0000256" key="1">
    <source>
        <dbReference type="ARBA" id="ARBA00004383"/>
    </source>
</evidence>
<evidence type="ECO:0000259" key="11">
    <source>
        <dbReference type="Pfam" id="PF03544"/>
    </source>
</evidence>
<feature type="transmembrane region" description="Helical" evidence="10">
    <location>
        <begin position="178"/>
        <end position="200"/>
    </location>
</feature>
<dbReference type="PANTHER" id="PTHR33446:SF2">
    <property type="entry name" value="PROTEIN TONB"/>
    <property type="match status" value="1"/>
</dbReference>
<evidence type="ECO:0000313" key="14">
    <source>
        <dbReference type="Proteomes" id="UP000033047"/>
    </source>
</evidence>
<evidence type="ECO:0000256" key="8">
    <source>
        <dbReference type="ARBA" id="ARBA00022989"/>
    </source>
</evidence>
<evidence type="ECO:0000256" key="2">
    <source>
        <dbReference type="ARBA" id="ARBA00006555"/>
    </source>
</evidence>
<accession>A0A0F5IPE7</accession>
<evidence type="ECO:0000259" key="12">
    <source>
        <dbReference type="Pfam" id="PF05569"/>
    </source>
</evidence>
<dbReference type="HOGENOM" id="CLU_013798_3_1_10"/>
<feature type="transmembrane region" description="Helical" evidence="10">
    <location>
        <begin position="267"/>
        <end position="286"/>
    </location>
</feature>
<dbReference type="Gene3D" id="3.30.1150.10">
    <property type="match status" value="1"/>
</dbReference>
<keyword evidence="7" id="KW-0653">Protein transport</keyword>
<dbReference type="GO" id="GO:0055085">
    <property type="term" value="P:transmembrane transport"/>
    <property type="evidence" value="ECO:0007669"/>
    <property type="project" value="InterPro"/>
</dbReference>
<dbReference type="GO" id="GO:0015031">
    <property type="term" value="P:protein transport"/>
    <property type="evidence" value="ECO:0007669"/>
    <property type="project" value="UniProtKB-KW"/>
</dbReference>
<dbReference type="STRING" id="927665.HMPREF1535_04623"/>
<evidence type="ECO:0000256" key="9">
    <source>
        <dbReference type="ARBA" id="ARBA00023136"/>
    </source>
</evidence>